<evidence type="ECO:0000313" key="2">
    <source>
        <dbReference type="Proteomes" id="UP001164929"/>
    </source>
</evidence>
<evidence type="ECO:0000313" key="1">
    <source>
        <dbReference type="EMBL" id="KAJ6960957.1"/>
    </source>
</evidence>
<reference evidence="1" key="1">
    <citation type="journal article" date="2023" name="Mol. Ecol. Resour.">
        <title>Chromosome-level genome assembly of a triploid poplar Populus alba 'Berolinensis'.</title>
        <authorList>
            <person name="Chen S."/>
            <person name="Yu Y."/>
            <person name="Wang X."/>
            <person name="Wang S."/>
            <person name="Zhang T."/>
            <person name="Zhou Y."/>
            <person name="He R."/>
            <person name="Meng N."/>
            <person name="Wang Y."/>
            <person name="Liu W."/>
            <person name="Liu Z."/>
            <person name="Liu J."/>
            <person name="Guo Q."/>
            <person name="Huang H."/>
            <person name="Sederoff R.R."/>
            <person name="Wang G."/>
            <person name="Qu G."/>
            <person name="Chen S."/>
        </authorList>
    </citation>
    <scope>NUCLEOTIDE SEQUENCE</scope>
    <source>
        <strain evidence="1">SC-2020</strain>
    </source>
</reference>
<dbReference type="Proteomes" id="UP001164929">
    <property type="component" value="Chromosome 17"/>
</dbReference>
<organism evidence="1 2">
    <name type="scientific">Populus alba x Populus x berolinensis</name>
    <dbReference type="NCBI Taxonomy" id="444605"/>
    <lineage>
        <taxon>Eukaryota</taxon>
        <taxon>Viridiplantae</taxon>
        <taxon>Streptophyta</taxon>
        <taxon>Embryophyta</taxon>
        <taxon>Tracheophyta</taxon>
        <taxon>Spermatophyta</taxon>
        <taxon>Magnoliopsida</taxon>
        <taxon>eudicotyledons</taxon>
        <taxon>Gunneridae</taxon>
        <taxon>Pentapetalae</taxon>
        <taxon>rosids</taxon>
        <taxon>fabids</taxon>
        <taxon>Malpighiales</taxon>
        <taxon>Salicaceae</taxon>
        <taxon>Saliceae</taxon>
        <taxon>Populus</taxon>
    </lineage>
</organism>
<gene>
    <name evidence="1" type="ORF">NC653_038841</name>
</gene>
<protein>
    <submittedName>
        <fullName evidence="1">Uncharacterized protein</fullName>
    </submittedName>
</protein>
<name>A0AAD6PVE6_9ROSI</name>
<proteinExistence type="predicted"/>
<dbReference type="EMBL" id="JAQIZT010000017">
    <property type="protein sequence ID" value="KAJ6960957.1"/>
    <property type="molecule type" value="Genomic_DNA"/>
</dbReference>
<keyword evidence="2" id="KW-1185">Reference proteome</keyword>
<dbReference type="AlphaFoldDB" id="A0AAD6PVE6"/>
<sequence length="46" mass="5483">MVLVWGKSHVCGWKDCFHIKTFTWRKARALENFNHCFGIASLHIFF</sequence>
<comment type="caution">
    <text evidence="1">The sequence shown here is derived from an EMBL/GenBank/DDBJ whole genome shotgun (WGS) entry which is preliminary data.</text>
</comment>
<accession>A0AAD6PVE6</accession>